<evidence type="ECO:0000256" key="3">
    <source>
        <dbReference type="ARBA" id="ARBA00012695"/>
    </source>
</evidence>
<evidence type="ECO:0000256" key="8">
    <source>
        <dbReference type="ARBA" id="ARBA00023062"/>
    </source>
</evidence>
<keyword evidence="6" id="KW-0274">FAD</keyword>
<evidence type="ECO:0000256" key="2">
    <source>
        <dbReference type="ARBA" id="ARBA00004739"/>
    </source>
</evidence>
<dbReference type="PANTHER" id="PTHR13914">
    <property type="entry name" value="PROLINE OXIDASE"/>
    <property type="match status" value="1"/>
</dbReference>
<evidence type="ECO:0000313" key="12">
    <source>
        <dbReference type="Proteomes" id="UP001224359"/>
    </source>
</evidence>
<evidence type="ECO:0000256" key="6">
    <source>
        <dbReference type="ARBA" id="ARBA00022827"/>
    </source>
</evidence>
<dbReference type="InterPro" id="IPR002872">
    <property type="entry name" value="Proline_DH_dom"/>
</dbReference>
<dbReference type="InterPro" id="IPR015659">
    <property type="entry name" value="Proline_oxidase"/>
</dbReference>
<comment type="catalytic activity">
    <reaction evidence="9">
        <text>L-proline + a quinone = (S)-1-pyrroline-5-carboxylate + a quinol + H(+)</text>
        <dbReference type="Rhea" id="RHEA:23784"/>
        <dbReference type="ChEBI" id="CHEBI:15378"/>
        <dbReference type="ChEBI" id="CHEBI:17388"/>
        <dbReference type="ChEBI" id="CHEBI:24646"/>
        <dbReference type="ChEBI" id="CHEBI:60039"/>
        <dbReference type="ChEBI" id="CHEBI:132124"/>
        <dbReference type="EC" id="1.5.5.2"/>
    </reaction>
</comment>
<dbReference type="InterPro" id="IPR029041">
    <property type="entry name" value="FAD-linked_oxidoreductase-like"/>
</dbReference>
<organism evidence="11 12">
    <name type="scientific">Alkalibacillus salilacus</name>
    <dbReference type="NCBI Taxonomy" id="284582"/>
    <lineage>
        <taxon>Bacteria</taxon>
        <taxon>Bacillati</taxon>
        <taxon>Bacillota</taxon>
        <taxon>Bacilli</taxon>
        <taxon>Bacillales</taxon>
        <taxon>Bacillaceae</taxon>
        <taxon>Alkalibacillus</taxon>
    </lineage>
</organism>
<dbReference type="EC" id="1.5.5.2" evidence="3"/>
<evidence type="ECO:0000256" key="7">
    <source>
        <dbReference type="ARBA" id="ARBA00023002"/>
    </source>
</evidence>
<dbReference type="SUPFAM" id="SSF51730">
    <property type="entry name" value="FAD-linked oxidoreductase"/>
    <property type="match status" value="1"/>
</dbReference>
<accession>A0ABT9VF24</accession>
<reference evidence="11 12" key="1">
    <citation type="submission" date="2023-07" db="EMBL/GenBank/DDBJ databases">
        <title>Genomic Encyclopedia of Type Strains, Phase IV (KMG-IV): sequencing the most valuable type-strain genomes for metagenomic binning, comparative biology and taxonomic classification.</title>
        <authorList>
            <person name="Goeker M."/>
        </authorList>
    </citation>
    <scope>NUCLEOTIDE SEQUENCE [LARGE SCALE GENOMIC DNA]</scope>
    <source>
        <strain evidence="11 12">DSM 16460</strain>
    </source>
</reference>
<gene>
    <name evidence="11" type="ORF">J2S77_001527</name>
</gene>
<evidence type="ECO:0000256" key="9">
    <source>
        <dbReference type="ARBA" id="ARBA00048779"/>
    </source>
</evidence>
<dbReference type="InterPro" id="IPR008219">
    <property type="entry name" value="PRODH_bac_arc"/>
</dbReference>
<keyword evidence="8" id="KW-0642">Proline metabolism</keyword>
<dbReference type="Proteomes" id="UP001224359">
    <property type="component" value="Unassembled WGS sequence"/>
</dbReference>
<dbReference type="GO" id="GO:0016491">
    <property type="term" value="F:oxidoreductase activity"/>
    <property type="evidence" value="ECO:0007669"/>
    <property type="project" value="UniProtKB-KW"/>
</dbReference>
<keyword evidence="12" id="KW-1185">Reference proteome</keyword>
<keyword evidence="7 11" id="KW-0560">Oxidoreductase</keyword>
<proteinExistence type="predicted"/>
<dbReference type="Pfam" id="PF01619">
    <property type="entry name" value="Pro_dh"/>
    <property type="match status" value="1"/>
</dbReference>
<name>A0ABT9VF24_9BACI</name>
<dbReference type="EMBL" id="JAUSTQ010000005">
    <property type="protein sequence ID" value="MDQ0159543.1"/>
    <property type="molecule type" value="Genomic_DNA"/>
</dbReference>
<feature type="domain" description="Proline dehydrogenase" evidence="10">
    <location>
        <begin position="44"/>
        <end position="298"/>
    </location>
</feature>
<evidence type="ECO:0000256" key="5">
    <source>
        <dbReference type="ARBA" id="ARBA00022741"/>
    </source>
</evidence>
<dbReference type="RefSeq" id="WP_306976101.1">
    <property type="nucleotide sequence ID" value="NZ_JAUSTQ010000005.1"/>
</dbReference>
<dbReference type="PANTHER" id="PTHR13914:SF0">
    <property type="entry name" value="PROLINE DEHYDROGENASE 1, MITOCHONDRIAL"/>
    <property type="match status" value="1"/>
</dbReference>
<evidence type="ECO:0000313" key="11">
    <source>
        <dbReference type="EMBL" id="MDQ0159543.1"/>
    </source>
</evidence>
<sequence length="305" mass="35440">MEKVMRQFFLFLSNNQLLKSLAMKYGFKFGASRFVAGPDLAHAAENIRTLNNRGMAVTLDHLGEYVTEESEAEERTLETIKTIKVIDKLNLDSQVSLKMTSMGLDISEKLVLHNMRRILEAGEKHQVLVTIDMEDYARCEQTLTIFETLKREYDLLGTVLQSYLYRTVSDVERLDPYNPNIRFVKGAYKESEEVAYPNKTDVDENLKKVIAMHLDHGHFTAIGSHDDAIIEFTKQYTDEHNIPREQFEFQMLYGMRAELREELVKEGYNVRVYVPYGRDWFGYNMRRLAERPANVAFVLKGLVKK</sequence>
<dbReference type="Gene3D" id="3.20.20.220">
    <property type="match status" value="1"/>
</dbReference>
<comment type="pathway">
    <text evidence="2">Amino-acid degradation; L-proline degradation into L-glutamate; L-glutamate from L-proline: step 1/2.</text>
</comment>
<evidence type="ECO:0000256" key="4">
    <source>
        <dbReference type="ARBA" id="ARBA00022630"/>
    </source>
</evidence>
<dbReference type="PIRSF" id="PIRSF000196">
    <property type="entry name" value="Pro_dehydrog"/>
    <property type="match status" value="1"/>
</dbReference>
<evidence type="ECO:0000259" key="10">
    <source>
        <dbReference type="Pfam" id="PF01619"/>
    </source>
</evidence>
<evidence type="ECO:0000256" key="1">
    <source>
        <dbReference type="ARBA" id="ARBA00001974"/>
    </source>
</evidence>
<keyword evidence="5" id="KW-0547">Nucleotide-binding</keyword>
<protein>
    <recommendedName>
        <fullName evidence="3">proline dehydrogenase</fullName>
        <ecNumber evidence="3">1.5.5.2</ecNumber>
    </recommendedName>
</protein>
<comment type="cofactor">
    <cofactor evidence="1">
        <name>FAD</name>
        <dbReference type="ChEBI" id="CHEBI:57692"/>
    </cofactor>
</comment>
<comment type="caution">
    <text evidence="11">The sequence shown here is derived from an EMBL/GenBank/DDBJ whole genome shotgun (WGS) entry which is preliminary data.</text>
</comment>
<keyword evidence="4" id="KW-0285">Flavoprotein</keyword>